<sequence>MTHHDFLLHPLWVFPLGTIVAFMAISSFLSLL</sequence>
<keyword evidence="1" id="KW-0472">Membrane</keyword>
<proteinExistence type="predicted"/>
<dbReference type="AlphaFoldDB" id="A0A2P2J2J3"/>
<evidence type="ECO:0000313" key="2">
    <source>
        <dbReference type="EMBL" id="MBW87685.1"/>
    </source>
</evidence>
<evidence type="ECO:0000256" key="1">
    <source>
        <dbReference type="SAM" id="Phobius"/>
    </source>
</evidence>
<protein>
    <submittedName>
        <fullName evidence="2">Uncharacterized protein MANES_14G017400</fullName>
    </submittedName>
</protein>
<name>A0A2P2J2J3_RHIMU</name>
<keyword evidence="1" id="KW-0812">Transmembrane</keyword>
<organism evidence="2">
    <name type="scientific">Rhizophora mucronata</name>
    <name type="common">Asiatic mangrove</name>
    <dbReference type="NCBI Taxonomy" id="61149"/>
    <lineage>
        <taxon>Eukaryota</taxon>
        <taxon>Viridiplantae</taxon>
        <taxon>Streptophyta</taxon>
        <taxon>Embryophyta</taxon>
        <taxon>Tracheophyta</taxon>
        <taxon>Spermatophyta</taxon>
        <taxon>Magnoliopsida</taxon>
        <taxon>eudicotyledons</taxon>
        <taxon>Gunneridae</taxon>
        <taxon>Pentapetalae</taxon>
        <taxon>rosids</taxon>
        <taxon>fabids</taxon>
        <taxon>Malpighiales</taxon>
        <taxon>Rhizophoraceae</taxon>
        <taxon>Rhizophora</taxon>
    </lineage>
</organism>
<accession>A0A2P2J2J3</accession>
<feature type="transmembrane region" description="Helical" evidence="1">
    <location>
        <begin position="12"/>
        <end position="31"/>
    </location>
</feature>
<dbReference type="EMBL" id="GGEC01007202">
    <property type="protein sequence ID" value="MBW87685.1"/>
    <property type="molecule type" value="Transcribed_RNA"/>
</dbReference>
<keyword evidence="1" id="KW-1133">Transmembrane helix</keyword>
<reference evidence="2" key="1">
    <citation type="submission" date="2018-02" db="EMBL/GenBank/DDBJ databases">
        <title>Rhizophora mucronata_Transcriptome.</title>
        <authorList>
            <person name="Meera S.P."/>
            <person name="Sreeshan A."/>
            <person name="Augustine A."/>
        </authorList>
    </citation>
    <scope>NUCLEOTIDE SEQUENCE</scope>
    <source>
        <tissue evidence="2">Leaf</tissue>
    </source>
</reference>